<evidence type="ECO:0000313" key="4">
    <source>
        <dbReference type="EMBL" id="CAB4175914.1"/>
    </source>
</evidence>
<dbReference type="PANTHER" id="PTHR41286">
    <property type="entry name" value="HNH NUCLEASE YAJD-RELATED"/>
    <property type="match status" value="1"/>
</dbReference>
<dbReference type="EMBL" id="LR797522">
    <property type="protein sequence ID" value="CAB4222526.1"/>
    <property type="molecule type" value="Genomic_DNA"/>
</dbReference>
<dbReference type="PANTHER" id="PTHR41286:SF1">
    <property type="entry name" value="HNH NUCLEASE YAJD-RELATED"/>
    <property type="match status" value="1"/>
</dbReference>
<dbReference type="GO" id="GO:0003676">
    <property type="term" value="F:nucleic acid binding"/>
    <property type="evidence" value="ECO:0007669"/>
    <property type="project" value="InterPro"/>
</dbReference>
<evidence type="ECO:0000256" key="1">
    <source>
        <dbReference type="ARBA" id="ARBA00022722"/>
    </source>
</evidence>
<dbReference type="GO" id="GO:0008270">
    <property type="term" value="F:zinc ion binding"/>
    <property type="evidence" value="ECO:0007669"/>
    <property type="project" value="InterPro"/>
</dbReference>
<evidence type="ECO:0000256" key="2">
    <source>
        <dbReference type="ARBA" id="ARBA00022801"/>
    </source>
</evidence>
<dbReference type="InterPro" id="IPR002711">
    <property type="entry name" value="HNH"/>
</dbReference>
<feature type="domain" description="HNH nuclease" evidence="3">
    <location>
        <begin position="23"/>
        <end position="75"/>
    </location>
</feature>
<dbReference type="SMART" id="SM00507">
    <property type="entry name" value="HNHc"/>
    <property type="match status" value="1"/>
</dbReference>
<protein>
    <submittedName>
        <fullName evidence="4">McrA Restriction endonuclease</fullName>
    </submittedName>
</protein>
<organism evidence="4">
    <name type="scientific">uncultured Caudovirales phage</name>
    <dbReference type="NCBI Taxonomy" id="2100421"/>
    <lineage>
        <taxon>Viruses</taxon>
        <taxon>Duplodnaviria</taxon>
        <taxon>Heunggongvirae</taxon>
        <taxon>Uroviricota</taxon>
        <taxon>Caudoviricetes</taxon>
        <taxon>Peduoviridae</taxon>
        <taxon>Maltschvirus</taxon>
        <taxon>Maltschvirus maltsch</taxon>
    </lineage>
</organism>
<dbReference type="EMBL" id="LR796928">
    <property type="protein sequence ID" value="CAB4175914.1"/>
    <property type="molecule type" value="Genomic_DNA"/>
</dbReference>
<gene>
    <name evidence="5" type="ORF">UFOVP1652_25</name>
    <name evidence="4" type="ORF">UFOVP981_12</name>
</gene>
<reference evidence="4" key="1">
    <citation type="submission" date="2020-05" db="EMBL/GenBank/DDBJ databases">
        <authorList>
            <person name="Chiriac C."/>
            <person name="Salcher M."/>
            <person name="Ghai R."/>
            <person name="Kavagutti S V."/>
        </authorList>
    </citation>
    <scope>NUCLEOTIDE SEQUENCE</scope>
</reference>
<dbReference type="InterPro" id="IPR003615">
    <property type="entry name" value="HNH_nuc"/>
</dbReference>
<keyword evidence="2" id="KW-0378">Hydrolase</keyword>
<dbReference type="CDD" id="cd00085">
    <property type="entry name" value="HNHc"/>
    <property type="match status" value="1"/>
</dbReference>
<keyword evidence="1" id="KW-0540">Nuclease</keyword>
<name>A0A6J5Q8K6_9CAUD</name>
<dbReference type="GO" id="GO:0004519">
    <property type="term" value="F:endonuclease activity"/>
    <property type="evidence" value="ECO:0007669"/>
    <property type="project" value="UniProtKB-KW"/>
</dbReference>
<sequence>MELALVGKQSALTAKGGTHQWRKIRKRILDRDGHTCQICGQEATHVDHIIPRRLMAGEAVDNDSNLQSLCKTCNLRKGGAFFDRAKTPMTPRDVFTPTNNTITHYQA</sequence>
<keyword evidence="4" id="KW-0255">Endonuclease</keyword>
<accession>A0A6J5Q8K6</accession>
<proteinExistence type="predicted"/>
<dbReference type="GO" id="GO:0016787">
    <property type="term" value="F:hydrolase activity"/>
    <property type="evidence" value="ECO:0007669"/>
    <property type="project" value="UniProtKB-KW"/>
</dbReference>
<dbReference type="Pfam" id="PF01844">
    <property type="entry name" value="HNH"/>
    <property type="match status" value="1"/>
</dbReference>
<dbReference type="Gene3D" id="1.10.30.50">
    <property type="match status" value="1"/>
</dbReference>
<evidence type="ECO:0000313" key="5">
    <source>
        <dbReference type="EMBL" id="CAB4222526.1"/>
    </source>
</evidence>
<evidence type="ECO:0000259" key="3">
    <source>
        <dbReference type="SMART" id="SM00507"/>
    </source>
</evidence>